<dbReference type="EMBL" id="CP034465">
    <property type="protein sequence ID" value="AZP03895.1"/>
    <property type="molecule type" value="Genomic_DNA"/>
</dbReference>
<comment type="function">
    <text evidence="1">Could be involved in insertion of integral membrane proteins into the membrane.</text>
</comment>
<dbReference type="KEGG" id="jeh:EJN90_03980"/>
<evidence type="ECO:0000313" key="4">
    <source>
        <dbReference type="Proteomes" id="UP000273326"/>
    </source>
</evidence>
<dbReference type="Pfam" id="PF01809">
    <property type="entry name" value="YidD"/>
    <property type="match status" value="1"/>
</dbReference>
<keyword evidence="1" id="KW-1003">Cell membrane</keyword>
<dbReference type="SMART" id="SM01234">
    <property type="entry name" value="Haemolytic"/>
    <property type="match status" value="1"/>
</dbReference>
<name>A0A3S9H983_9LACT</name>
<dbReference type="AlphaFoldDB" id="A0A3S9H983"/>
<feature type="coiled-coil region" evidence="2">
    <location>
        <begin position="70"/>
        <end position="108"/>
    </location>
</feature>
<accession>A0A3S9H983</accession>
<dbReference type="InterPro" id="IPR002696">
    <property type="entry name" value="Membr_insert_effic_factor_YidD"/>
</dbReference>
<keyword evidence="2" id="KW-0175">Coiled coil</keyword>
<sequence length="109" mass="12634">MKRILIKGVKGYQKHISPLFPPSCRYYPTCSNYMVEALATHGAVKGSIMGTARILRCQPFLKGGYDPVPKKFTLRRNQDSDEQLEAMREELQNRIKRDTENYKNKNQLL</sequence>
<comment type="subcellular location">
    <subcellularLocation>
        <location evidence="1">Cell membrane</location>
        <topology evidence="1">Peripheral membrane protein</topology>
        <orientation evidence="1">Cytoplasmic side</orientation>
    </subcellularLocation>
</comment>
<dbReference type="PANTHER" id="PTHR33383">
    <property type="entry name" value="MEMBRANE PROTEIN INSERTION EFFICIENCY FACTOR-RELATED"/>
    <property type="match status" value="1"/>
</dbReference>
<dbReference type="OrthoDB" id="9801753at2"/>
<reference evidence="4" key="1">
    <citation type="submission" date="2018-12" db="EMBL/GenBank/DDBJ databases">
        <title>Complete genome sequencing of Jeotgalibaca sp. H21T32.</title>
        <authorList>
            <person name="Bae J.-W."/>
            <person name="Lee S.-Y."/>
        </authorList>
    </citation>
    <scope>NUCLEOTIDE SEQUENCE [LARGE SCALE GENOMIC DNA]</scope>
    <source>
        <strain evidence="4">H21T32</strain>
    </source>
</reference>
<comment type="similarity">
    <text evidence="1">Belongs to the UPF0161 family.</text>
</comment>
<gene>
    <name evidence="3" type="primary">yidD</name>
    <name evidence="3" type="ORF">EJN90_03980</name>
</gene>
<dbReference type="NCBIfam" id="TIGR00278">
    <property type="entry name" value="membrane protein insertion efficiency factor YidD"/>
    <property type="match status" value="1"/>
</dbReference>
<dbReference type="Proteomes" id="UP000273326">
    <property type="component" value="Chromosome"/>
</dbReference>
<evidence type="ECO:0000256" key="1">
    <source>
        <dbReference type="HAMAP-Rule" id="MF_00386"/>
    </source>
</evidence>
<evidence type="ECO:0000313" key="3">
    <source>
        <dbReference type="EMBL" id="AZP03895.1"/>
    </source>
</evidence>
<dbReference type="GO" id="GO:0005886">
    <property type="term" value="C:plasma membrane"/>
    <property type="evidence" value="ECO:0007669"/>
    <property type="project" value="UniProtKB-SubCell"/>
</dbReference>
<proteinExistence type="inferred from homology"/>
<evidence type="ECO:0000256" key="2">
    <source>
        <dbReference type="SAM" id="Coils"/>
    </source>
</evidence>
<keyword evidence="4" id="KW-1185">Reference proteome</keyword>
<organism evidence="3 4">
    <name type="scientific">Jeotgalibaca ciconiae</name>
    <dbReference type="NCBI Taxonomy" id="2496265"/>
    <lineage>
        <taxon>Bacteria</taxon>
        <taxon>Bacillati</taxon>
        <taxon>Bacillota</taxon>
        <taxon>Bacilli</taxon>
        <taxon>Lactobacillales</taxon>
        <taxon>Carnobacteriaceae</taxon>
        <taxon>Jeotgalibaca</taxon>
    </lineage>
</organism>
<dbReference type="PANTHER" id="PTHR33383:SF1">
    <property type="entry name" value="MEMBRANE PROTEIN INSERTION EFFICIENCY FACTOR-RELATED"/>
    <property type="match status" value="1"/>
</dbReference>
<keyword evidence="1" id="KW-0472">Membrane</keyword>
<protein>
    <recommendedName>
        <fullName evidence="1">Putative membrane protein insertion efficiency factor</fullName>
    </recommendedName>
</protein>
<dbReference type="HAMAP" id="MF_00386">
    <property type="entry name" value="UPF0161_YidD"/>
    <property type="match status" value="1"/>
</dbReference>
<dbReference type="RefSeq" id="WP_126108977.1">
    <property type="nucleotide sequence ID" value="NZ_CP034465.1"/>
</dbReference>